<reference evidence="3 4" key="1">
    <citation type="journal article" date="2021" name="Sci. Rep.">
        <title>Genome sequencing of the multicellular alga Astrephomene provides insights into convergent evolution of germ-soma differentiation.</title>
        <authorList>
            <person name="Yamashita S."/>
            <person name="Yamamoto K."/>
            <person name="Matsuzaki R."/>
            <person name="Suzuki S."/>
            <person name="Yamaguchi H."/>
            <person name="Hirooka S."/>
            <person name="Minakuchi Y."/>
            <person name="Miyagishima S."/>
            <person name="Kawachi M."/>
            <person name="Toyoda A."/>
            <person name="Nozaki H."/>
        </authorList>
    </citation>
    <scope>NUCLEOTIDE SEQUENCE [LARGE SCALE GENOMIC DNA]</scope>
    <source>
        <strain evidence="3 4">NIES-4017</strain>
    </source>
</reference>
<sequence>ELAGRLEGRVFPGDDVQIHDVTPRTCQLALLGPGAEAVLRELAPADALAPLLSPSSTPTTPSTWPHLLLGFRGRPLLVAAGSGLGRGVPGFMLVVDEEVAGELYGMLVRKGAIPMGSEDWEAARILAGRPTRGSELTEDYNPLEAGLYDAVSLNKGCYIGQETLSKLQLREGVNRQLWGLRLSGPAAPGDLITSELSKAGAVTSACQDGEGEWVGLGYLRCRLEGTQIQLEGVRVAVAGAPATVTAIPFASRAFSPAAEPPREGAAAGGGGAEEGGEGGSITNRLDEAKRKKAETQAEKQAASEAKLKAMQERLAAWQAAQQQQQQ</sequence>
<dbReference type="AlphaFoldDB" id="A0AAD3E0D4"/>
<evidence type="ECO:0000256" key="1">
    <source>
        <dbReference type="ARBA" id="ARBA00022946"/>
    </source>
</evidence>
<feature type="compositionally biased region" description="Basic and acidic residues" evidence="2">
    <location>
        <begin position="284"/>
        <end position="297"/>
    </location>
</feature>
<evidence type="ECO:0000256" key="2">
    <source>
        <dbReference type="SAM" id="MobiDB-lite"/>
    </source>
</evidence>
<feature type="non-terminal residue" evidence="3">
    <location>
        <position position="326"/>
    </location>
</feature>
<dbReference type="SUPFAM" id="SSF103025">
    <property type="entry name" value="Folate-binding domain"/>
    <property type="match status" value="1"/>
</dbReference>
<dbReference type="Proteomes" id="UP001054857">
    <property type="component" value="Unassembled WGS sequence"/>
</dbReference>
<evidence type="ECO:0000313" key="3">
    <source>
        <dbReference type="EMBL" id="GFR51329.1"/>
    </source>
</evidence>
<feature type="region of interest" description="Disordered" evidence="2">
    <location>
        <begin position="256"/>
        <end position="307"/>
    </location>
</feature>
<dbReference type="InterPro" id="IPR017703">
    <property type="entry name" value="YgfZ/GCV_T_CS"/>
</dbReference>
<comment type="caution">
    <text evidence="3">The sequence shown here is derived from an EMBL/GenBank/DDBJ whole genome shotgun (WGS) entry which is preliminary data.</text>
</comment>
<gene>
    <name evidence="3" type="ORF">Agub_g13694</name>
</gene>
<dbReference type="PANTHER" id="PTHR43757">
    <property type="entry name" value="AMINOMETHYLTRANSFERASE"/>
    <property type="match status" value="1"/>
</dbReference>
<dbReference type="InterPro" id="IPR027266">
    <property type="entry name" value="TrmE/GcvT-like"/>
</dbReference>
<dbReference type="NCBIfam" id="TIGR03317">
    <property type="entry name" value="ygfZ_signature"/>
    <property type="match status" value="1"/>
</dbReference>
<dbReference type="InterPro" id="IPR028896">
    <property type="entry name" value="GcvT/YgfZ/DmdA"/>
</dbReference>
<evidence type="ECO:0008006" key="5">
    <source>
        <dbReference type="Google" id="ProtNLM"/>
    </source>
</evidence>
<dbReference type="EMBL" id="BMAR01000048">
    <property type="protein sequence ID" value="GFR51329.1"/>
    <property type="molecule type" value="Genomic_DNA"/>
</dbReference>
<protein>
    <recommendedName>
        <fullName evidence="5">Aminomethyltransferase folate-binding domain-containing protein</fullName>
    </recommendedName>
</protein>
<proteinExistence type="predicted"/>
<dbReference type="GO" id="GO:0005739">
    <property type="term" value="C:mitochondrion"/>
    <property type="evidence" value="ECO:0007669"/>
    <property type="project" value="TreeGrafter"/>
</dbReference>
<keyword evidence="4" id="KW-1185">Reference proteome</keyword>
<dbReference type="PANTHER" id="PTHR43757:SF14">
    <property type="entry name" value="GLYCINE CLEAVAGE T-PROTEIN FAMILY"/>
    <property type="match status" value="1"/>
</dbReference>
<accession>A0AAD3E0D4</accession>
<name>A0AAD3E0D4_9CHLO</name>
<feature type="compositionally biased region" description="Gly residues" evidence="2">
    <location>
        <begin position="266"/>
        <end position="279"/>
    </location>
</feature>
<evidence type="ECO:0000313" key="4">
    <source>
        <dbReference type="Proteomes" id="UP001054857"/>
    </source>
</evidence>
<keyword evidence="1" id="KW-0809">Transit peptide</keyword>
<dbReference type="Gene3D" id="3.30.1360.120">
    <property type="entry name" value="Probable tRNA modification gtpase trme, domain 1"/>
    <property type="match status" value="1"/>
</dbReference>
<organism evidence="3 4">
    <name type="scientific">Astrephomene gubernaculifera</name>
    <dbReference type="NCBI Taxonomy" id="47775"/>
    <lineage>
        <taxon>Eukaryota</taxon>
        <taxon>Viridiplantae</taxon>
        <taxon>Chlorophyta</taxon>
        <taxon>core chlorophytes</taxon>
        <taxon>Chlorophyceae</taxon>
        <taxon>CS clade</taxon>
        <taxon>Chlamydomonadales</taxon>
        <taxon>Astrephomenaceae</taxon>
        <taxon>Astrephomene</taxon>
    </lineage>
</organism>